<organism evidence="1">
    <name type="scientific">Rhizophora mucronata</name>
    <name type="common">Asiatic mangrove</name>
    <dbReference type="NCBI Taxonomy" id="61149"/>
    <lineage>
        <taxon>Eukaryota</taxon>
        <taxon>Viridiplantae</taxon>
        <taxon>Streptophyta</taxon>
        <taxon>Embryophyta</taxon>
        <taxon>Tracheophyta</taxon>
        <taxon>Spermatophyta</taxon>
        <taxon>Magnoliopsida</taxon>
        <taxon>eudicotyledons</taxon>
        <taxon>Gunneridae</taxon>
        <taxon>Pentapetalae</taxon>
        <taxon>rosids</taxon>
        <taxon>fabids</taxon>
        <taxon>Malpighiales</taxon>
        <taxon>Rhizophoraceae</taxon>
        <taxon>Rhizophora</taxon>
    </lineage>
</organism>
<dbReference type="AlphaFoldDB" id="A0A2P2PTD8"/>
<evidence type="ECO:0000313" key="1">
    <source>
        <dbReference type="EMBL" id="MBX57982.1"/>
    </source>
</evidence>
<protein>
    <submittedName>
        <fullName evidence="1">Uncharacterized protein</fullName>
    </submittedName>
</protein>
<proteinExistence type="predicted"/>
<name>A0A2P2PTD8_RHIMU</name>
<accession>A0A2P2PTD8</accession>
<dbReference type="EMBL" id="GGEC01077498">
    <property type="protein sequence ID" value="MBX57982.1"/>
    <property type="molecule type" value="Transcribed_RNA"/>
</dbReference>
<sequence length="24" mass="2655">MCTLIGEQLIDSSGLKCTKEELKD</sequence>
<reference evidence="1" key="1">
    <citation type="submission" date="2018-02" db="EMBL/GenBank/DDBJ databases">
        <title>Rhizophora mucronata_Transcriptome.</title>
        <authorList>
            <person name="Meera S.P."/>
            <person name="Sreeshan A."/>
            <person name="Augustine A."/>
        </authorList>
    </citation>
    <scope>NUCLEOTIDE SEQUENCE</scope>
    <source>
        <tissue evidence="1">Leaf</tissue>
    </source>
</reference>